<dbReference type="Proteomes" id="UP000769528">
    <property type="component" value="Unassembled WGS sequence"/>
</dbReference>
<proteinExistence type="predicted"/>
<keyword evidence="2" id="KW-1185">Reference proteome</keyword>
<name>A0A9P8PA78_9ASCO</name>
<evidence type="ECO:0000313" key="2">
    <source>
        <dbReference type="Proteomes" id="UP000769528"/>
    </source>
</evidence>
<dbReference type="AlphaFoldDB" id="A0A9P8PA78"/>
<evidence type="ECO:0008006" key="3">
    <source>
        <dbReference type="Google" id="ProtNLM"/>
    </source>
</evidence>
<reference evidence="1" key="1">
    <citation type="journal article" date="2021" name="Open Biol.">
        <title>Shared evolutionary footprints suggest mitochondrial oxidative damage underlies multiple complex I losses in fungi.</title>
        <authorList>
            <person name="Schikora-Tamarit M.A."/>
            <person name="Marcet-Houben M."/>
            <person name="Nosek J."/>
            <person name="Gabaldon T."/>
        </authorList>
    </citation>
    <scope>NUCLEOTIDE SEQUENCE</scope>
    <source>
        <strain evidence="1">CBS6341</strain>
    </source>
</reference>
<sequence>MVIPSKIALVDNTSTQSSFRCLEAPSGETTASKFLNKPEIGRILAKAIDSERSLSPSKNEISYELVIETQMGFSIFGLNLFNNLFHSQWQSSYETSFRDIRLIPFDDINWKWCWQDWYVVMLNDVDDKGWSYNHTLKGDHWKGVFRFRGASFVRRRIWCRLKIRKDDGVTQ</sequence>
<gene>
    <name evidence="1" type="ORF">WICMUC_005240</name>
</gene>
<organism evidence="1 2">
    <name type="scientific">Wickerhamomyces mucosus</name>
    <dbReference type="NCBI Taxonomy" id="1378264"/>
    <lineage>
        <taxon>Eukaryota</taxon>
        <taxon>Fungi</taxon>
        <taxon>Dikarya</taxon>
        <taxon>Ascomycota</taxon>
        <taxon>Saccharomycotina</taxon>
        <taxon>Saccharomycetes</taxon>
        <taxon>Phaffomycetales</taxon>
        <taxon>Wickerhamomycetaceae</taxon>
        <taxon>Wickerhamomyces</taxon>
    </lineage>
</organism>
<accession>A0A9P8PA78</accession>
<evidence type="ECO:0000313" key="1">
    <source>
        <dbReference type="EMBL" id="KAH3667840.1"/>
    </source>
</evidence>
<dbReference type="EMBL" id="JAEUBF010001377">
    <property type="protein sequence ID" value="KAH3667840.1"/>
    <property type="molecule type" value="Genomic_DNA"/>
</dbReference>
<protein>
    <recommendedName>
        <fullName evidence="3">Peroxin/Ferlin domain-containing protein</fullName>
    </recommendedName>
</protein>
<dbReference type="OrthoDB" id="72441at2759"/>
<comment type="caution">
    <text evidence="1">The sequence shown here is derived from an EMBL/GenBank/DDBJ whole genome shotgun (WGS) entry which is preliminary data.</text>
</comment>
<reference evidence="1" key="2">
    <citation type="submission" date="2021-01" db="EMBL/GenBank/DDBJ databases">
        <authorList>
            <person name="Schikora-Tamarit M.A."/>
        </authorList>
    </citation>
    <scope>NUCLEOTIDE SEQUENCE</scope>
    <source>
        <strain evidence="1">CBS6341</strain>
    </source>
</reference>